<protein>
    <submittedName>
        <fullName evidence="1">Uncharacterized protein</fullName>
    </submittedName>
</protein>
<reference evidence="1 2" key="1">
    <citation type="submission" date="2018-04" db="EMBL/GenBank/DDBJ databases">
        <title>The genome of golden apple snail Pomacea canaliculata provides insight into stress tolerance and invasive adaptation.</title>
        <authorList>
            <person name="Liu C."/>
            <person name="Liu B."/>
            <person name="Ren Y."/>
            <person name="Zhang Y."/>
            <person name="Wang H."/>
            <person name="Li S."/>
            <person name="Jiang F."/>
            <person name="Yin L."/>
            <person name="Zhang G."/>
            <person name="Qian W."/>
            <person name="Fan W."/>
        </authorList>
    </citation>
    <scope>NUCLEOTIDE SEQUENCE [LARGE SCALE GENOMIC DNA]</scope>
    <source>
        <strain evidence="1">SZHN2017</strain>
        <tissue evidence="1">Muscle</tissue>
    </source>
</reference>
<name>A0A2T7PBV3_POMCA</name>
<organism evidence="1 2">
    <name type="scientific">Pomacea canaliculata</name>
    <name type="common">Golden apple snail</name>
    <dbReference type="NCBI Taxonomy" id="400727"/>
    <lineage>
        <taxon>Eukaryota</taxon>
        <taxon>Metazoa</taxon>
        <taxon>Spiralia</taxon>
        <taxon>Lophotrochozoa</taxon>
        <taxon>Mollusca</taxon>
        <taxon>Gastropoda</taxon>
        <taxon>Caenogastropoda</taxon>
        <taxon>Architaenioglossa</taxon>
        <taxon>Ampullarioidea</taxon>
        <taxon>Ampullariidae</taxon>
        <taxon>Pomacea</taxon>
    </lineage>
</organism>
<dbReference type="EMBL" id="PZQS01000005">
    <property type="protein sequence ID" value="PVD30895.1"/>
    <property type="molecule type" value="Genomic_DNA"/>
</dbReference>
<proteinExistence type="predicted"/>
<keyword evidence="2" id="KW-1185">Reference proteome</keyword>
<accession>A0A2T7PBV3</accession>
<sequence length="119" mass="13151">MVVPNFKSSGQLHGGGQLCLDVRGGSLPPQPTCSVRLQLRGALCPFLRHRLGFVSHLYSGSFDRVVVDFDAFSQHGLLLEFLDRVAINFHSVRSHHGSTSREYFTLEVSPVSKKTLVSL</sequence>
<evidence type="ECO:0000313" key="1">
    <source>
        <dbReference type="EMBL" id="PVD30895.1"/>
    </source>
</evidence>
<comment type="caution">
    <text evidence="1">The sequence shown here is derived from an EMBL/GenBank/DDBJ whole genome shotgun (WGS) entry which is preliminary data.</text>
</comment>
<dbReference type="AlphaFoldDB" id="A0A2T7PBV3"/>
<gene>
    <name evidence="1" type="ORF">C0Q70_10170</name>
</gene>
<evidence type="ECO:0000313" key="2">
    <source>
        <dbReference type="Proteomes" id="UP000245119"/>
    </source>
</evidence>
<dbReference type="Proteomes" id="UP000245119">
    <property type="component" value="Linkage Group LG5"/>
</dbReference>